<evidence type="ECO:0000313" key="10">
    <source>
        <dbReference type="Proteomes" id="UP000025238"/>
    </source>
</evidence>
<accession>A0A023WTH5</accession>
<evidence type="ECO:0000256" key="7">
    <source>
        <dbReference type="ARBA" id="ARBA00023002"/>
    </source>
</evidence>
<feature type="domain" description="Dihydroorotate dehydrogenase catalytic" evidence="8">
    <location>
        <begin position="221"/>
        <end position="279"/>
    </location>
</feature>
<dbReference type="GO" id="GO:0005737">
    <property type="term" value="C:cytoplasm"/>
    <property type="evidence" value="ECO:0007669"/>
    <property type="project" value="InterPro"/>
</dbReference>
<keyword evidence="9" id="KW-0808">Transferase</keyword>
<evidence type="ECO:0000256" key="3">
    <source>
        <dbReference type="ARBA" id="ARBA00004725"/>
    </source>
</evidence>
<dbReference type="Proteomes" id="UP000025238">
    <property type="component" value="Chromosome"/>
</dbReference>
<comment type="pathway">
    <text evidence="3">Pyrimidine metabolism; UMP biosynthesis via de novo pathway.</text>
</comment>
<gene>
    <name evidence="9" type="ORF">UIB01_11615</name>
</gene>
<dbReference type="PANTHER" id="PTHR48109:SF4">
    <property type="entry name" value="DIHYDROOROTATE DEHYDROGENASE (QUINONE), MITOCHONDRIAL"/>
    <property type="match status" value="1"/>
</dbReference>
<evidence type="ECO:0000256" key="4">
    <source>
        <dbReference type="ARBA" id="ARBA00022630"/>
    </source>
</evidence>
<dbReference type="GO" id="GO:0044205">
    <property type="term" value="P:'de novo' UMP biosynthetic process"/>
    <property type="evidence" value="ECO:0007669"/>
    <property type="project" value="UniProtKB-UniPathway"/>
</dbReference>
<dbReference type="GO" id="GO:0006207">
    <property type="term" value="P:'de novo' pyrimidine nucleobase biosynthetic process"/>
    <property type="evidence" value="ECO:0007669"/>
    <property type="project" value="TreeGrafter"/>
</dbReference>
<organism evidence="9 10">
    <name type="scientific">Stutzerimonas stutzeri</name>
    <name type="common">Pseudomonas stutzeri</name>
    <dbReference type="NCBI Taxonomy" id="316"/>
    <lineage>
        <taxon>Bacteria</taxon>
        <taxon>Pseudomonadati</taxon>
        <taxon>Pseudomonadota</taxon>
        <taxon>Gammaproteobacteria</taxon>
        <taxon>Pseudomonadales</taxon>
        <taxon>Pseudomonadaceae</taxon>
        <taxon>Stutzerimonas</taxon>
    </lineage>
</organism>
<dbReference type="PIRSF" id="PIRSF000164">
    <property type="entry name" value="DHO_oxidase"/>
    <property type="match status" value="1"/>
</dbReference>
<dbReference type="Gene3D" id="3.20.20.70">
    <property type="entry name" value="Aldolase class I"/>
    <property type="match status" value="2"/>
</dbReference>
<comment type="function">
    <text evidence="2">Catalyzes the conversion of dihydroorotate to orotate with quinone as electron acceptor.</text>
</comment>
<dbReference type="GO" id="GO:0008483">
    <property type="term" value="F:transaminase activity"/>
    <property type="evidence" value="ECO:0007669"/>
    <property type="project" value="UniProtKB-KW"/>
</dbReference>
<dbReference type="SUPFAM" id="SSF51395">
    <property type="entry name" value="FMN-linked oxidoreductases"/>
    <property type="match status" value="1"/>
</dbReference>
<comment type="cofactor">
    <cofactor evidence="1">
        <name>FMN</name>
        <dbReference type="ChEBI" id="CHEBI:58210"/>
    </cofactor>
</comment>
<dbReference type="GO" id="GO:0004152">
    <property type="term" value="F:dihydroorotate dehydrogenase activity"/>
    <property type="evidence" value="ECO:0007669"/>
    <property type="project" value="InterPro"/>
</dbReference>
<keyword evidence="7" id="KW-0560">Oxidoreductase</keyword>
<evidence type="ECO:0000256" key="6">
    <source>
        <dbReference type="ARBA" id="ARBA00022975"/>
    </source>
</evidence>
<dbReference type="EMBL" id="CP007509">
    <property type="protein sequence ID" value="AHY43084.1"/>
    <property type="molecule type" value="Genomic_DNA"/>
</dbReference>
<keyword evidence="4" id="KW-0285">Flavoprotein</keyword>
<name>A0A023WTH5_STUST</name>
<dbReference type="InterPro" id="IPR050074">
    <property type="entry name" value="DHO_dehydrogenase"/>
</dbReference>
<dbReference type="InterPro" id="IPR005720">
    <property type="entry name" value="Dihydroorotate_DH_cat"/>
</dbReference>
<evidence type="ECO:0000259" key="8">
    <source>
        <dbReference type="Pfam" id="PF01180"/>
    </source>
</evidence>
<dbReference type="PATRIC" id="fig|316.97.peg.2327"/>
<evidence type="ECO:0000313" key="9">
    <source>
        <dbReference type="EMBL" id="AHY43084.1"/>
    </source>
</evidence>
<dbReference type="AlphaFoldDB" id="A0A023WTH5"/>
<dbReference type="KEGG" id="pstu:UIB01_11615"/>
<protein>
    <submittedName>
        <fullName evidence="9">Phosphoserine aminotransferase</fullName>
    </submittedName>
</protein>
<sequence length="281" mass="30440">MDRRHGLHALRRSLAQQLSLTLVDVACRLPHAIPGRPLTVMGLNFPSPLGIAAGFDRNGRLARRVAALGFGFNEIGSLTADGLAQLEPMSRGEARLGINLTLDAGSSVAESCALLRNAWSEADYLVLNLIGPASAPLLSNAVRLRNLLTALREEHQQLNLEGKRQVPLVAKLRCLPKQVPFLLASMLLDLKFDGLLAAHDPGPPAARERYRAWQDPQQQALACEQIEGLRRFCGQGMALISVGGIQTASHLQARMDAGAELVQVHTALLHQGPWLASHLLR</sequence>
<evidence type="ECO:0000256" key="5">
    <source>
        <dbReference type="ARBA" id="ARBA00022643"/>
    </source>
</evidence>
<proteinExistence type="predicted"/>
<evidence type="ECO:0000256" key="1">
    <source>
        <dbReference type="ARBA" id="ARBA00001917"/>
    </source>
</evidence>
<dbReference type="UniPathway" id="UPA00070"/>
<dbReference type="Pfam" id="PF01180">
    <property type="entry name" value="DHO_dh"/>
    <property type="match status" value="1"/>
</dbReference>
<dbReference type="InterPro" id="IPR012135">
    <property type="entry name" value="Dihydroorotate_DH_1_2"/>
</dbReference>
<evidence type="ECO:0000256" key="2">
    <source>
        <dbReference type="ARBA" id="ARBA00003125"/>
    </source>
</evidence>
<dbReference type="PANTHER" id="PTHR48109">
    <property type="entry name" value="DIHYDROOROTATE DEHYDROGENASE (QUINONE), MITOCHONDRIAL-RELATED"/>
    <property type="match status" value="1"/>
</dbReference>
<dbReference type="InterPro" id="IPR013785">
    <property type="entry name" value="Aldolase_TIM"/>
</dbReference>
<keyword evidence="5" id="KW-0288">FMN</keyword>
<keyword evidence="9" id="KW-0032">Aminotransferase</keyword>
<keyword evidence="6" id="KW-0665">Pyrimidine biosynthesis</keyword>
<reference evidence="9 10" key="1">
    <citation type="submission" date="2014-03" db="EMBL/GenBank/DDBJ databases">
        <title>Complete genome sequence of Pseudomonas stutzeri 19SMN4.</title>
        <authorList>
            <person name="Brunet-Galmes I."/>
            <person name="Nogales B."/>
            <person name="Busquets A."/>
            <person name="Pena A."/>
            <person name="Gomila M."/>
            <person name="Garcia-Valdes E."/>
            <person name="Lalucat J."/>
            <person name="Bennasar A."/>
            <person name="Bosch R."/>
        </authorList>
    </citation>
    <scope>NUCLEOTIDE SEQUENCE [LARGE SCALE GENOMIC DNA]</scope>
    <source>
        <strain evidence="9 10">19SMN4</strain>
    </source>
</reference>